<dbReference type="EMBL" id="CM041552">
    <property type="protein sequence ID" value="KAI3354507.1"/>
    <property type="molecule type" value="Genomic_DNA"/>
</dbReference>
<proteinExistence type="predicted"/>
<reference evidence="1" key="1">
    <citation type="submission" date="2022-04" db="EMBL/GenBank/DDBJ databases">
        <title>Jade perch genome.</title>
        <authorList>
            <person name="Chao B."/>
        </authorList>
    </citation>
    <scope>NUCLEOTIDE SEQUENCE</scope>
    <source>
        <strain evidence="1">CB-2022</strain>
    </source>
</reference>
<dbReference type="Proteomes" id="UP000831701">
    <property type="component" value="Chromosome 22"/>
</dbReference>
<organism evidence="1 2">
    <name type="scientific">Scortum barcoo</name>
    <name type="common">barcoo grunter</name>
    <dbReference type="NCBI Taxonomy" id="214431"/>
    <lineage>
        <taxon>Eukaryota</taxon>
        <taxon>Metazoa</taxon>
        <taxon>Chordata</taxon>
        <taxon>Craniata</taxon>
        <taxon>Vertebrata</taxon>
        <taxon>Euteleostomi</taxon>
        <taxon>Actinopterygii</taxon>
        <taxon>Neopterygii</taxon>
        <taxon>Teleostei</taxon>
        <taxon>Neoteleostei</taxon>
        <taxon>Acanthomorphata</taxon>
        <taxon>Eupercaria</taxon>
        <taxon>Centrarchiformes</taxon>
        <taxon>Terapontoidei</taxon>
        <taxon>Terapontidae</taxon>
        <taxon>Scortum</taxon>
    </lineage>
</organism>
<feature type="non-terminal residue" evidence="1">
    <location>
        <position position="1"/>
    </location>
</feature>
<keyword evidence="2" id="KW-1185">Reference proteome</keyword>
<protein>
    <submittedName>
        <fullName evidence="1">Uncharacterized protein</fullName>
    </submittedName>
</protein>
<evidence type="ECO:0000313" key="2">
    <source>
        <dbReference type="Proteomes" id="UP000831701"/>
    </source>
</evidence>
<comment type="caution">
    <text evidence="1">The sequence shown here is derived from an EMBL/GenBank/DDBJ whole genome shotgun (WGS) entry which is preliminary data.</text>
</comment>
<accession>A0ACB8VFN2</accession>
<name>A0ACB8VFN2_9TELE</name>
<sequence>GIHLEKDHLLSPWIPAVHLSQVEFIVGVEREREREREPEDDTREQQSSSMCENTPASLRGEQKWRCLLEVMFDLCEVSADMCLFVFPLQASPCRHSPGPPPQAALSSSALPTSSHSSSSSVPSPFTGLPSESTDCEGSEPDSQRGGVRQAPNADMLKALEYIEGLRQRTGADSQQRATLATGYDAGHVDDAEKLRAMLRLASNPMQSKDEDEDEEDEEGREDKSEELLQAVLSTLQQTEKASKPASIRPSDEGTGIKEGTYPRVQQKQHGIRPHKKLPLLFEDEEEGEGDVGEEGPDLEHESPFKRTNENVEEKYTPQNLATLQSVFDELDKLTSVKATNKRQDEEDDMEEDDEEDADDLFNVRNVAFDDVGGDLADWGPIHEEEEEERDNKHEADRGLDYVDDNDEEDEEDDEEEDDERYPEKRSNDPDDVANLVDYYLLKVLEKTEEEEQKREIEEEEKKRAERRAAQAQYRDTIDPQAIYQLIQISQKYQIPPEDLVDMLKTGEVASQDNPRRSNELARAENKLSQLSLKKTHKIPEAKLYNRRFPDRQKTPEELRTEEILNILGLGGAEDRTPARKQKQYKSSLSRLHTQPAGRSGESAPTQQRLPSTPKDDYDDTVDEDELAAYLAAQMLAQYPNSAYSSSSGSNRAGQKRDGVGQSATGSFEQAIQDYFDQMDSDKSLNEKRQSEDNERGDDMQMQGFDNEAVMKLLSYLNPETEESDTDAKTAQGI</sequence>
<gene>
    <name evidence="1" type="ORF">L3Q82_019018</name>
</gene>
<evidence type="ECO:0000313" key="1">
    <source>
        <dbReference type="EMBL" id="KAI3354507.1"/>
    </source>
</evidence>